<proteinExistence type="predicted"/>
<evidence type="ECO:0000256" key="6">
    <source>
        <dbReference type="ARBA" id="ARBA00023180"/>
    </source>
</evidence>
<dbReference type="AlphaFoldDB" id="G3I617"/>
<dbReference type="STRING" id="10029.G3I617"/>
<keyword evidence="3" id="KW-0732">Signal</keyword>
<dbReference type="PANTHER" id="PTHR24060">
    <property type="entry name" value="METABOTROPIC GLUTAMATE RECEPTOR"/>
    <property type="match status" value="1"/>
</dbReference>
<evidence type="ECO:0000256" key="4">
    <source>
        <dbReference type="ARBA" id="ARBA00022989"/>
    </source>
</evidence>
<sequence length="115" mass="13032">MLSGNLVLDAAPMPSPSLVPRLYFISWEIGLERIARDSSYEQEGKVQFVIDAVYSMAYALHNMHKELCPGYIGLCPRMGTIDGKELLGYIRAVNFNEQHKYTLPAGMQVFQKNNY</sequence>
<evidence type="ECO:0000259" key="7">
    <source>
        <dbReference type="Pfam" id="PF01094"/>
    </source>
</evidence>
<evidence type="ECO:0000313" key="9">
    <source>
        <dbReference type="Proteomes" id="UP000001075"/>
    </source>
</evidence>
<dbReference type="GO" id="GO:0016020">
    <property type="term" value="C:membrane"/>
    <property type="evidence" value="ECO:0007669"/>
    <property type="project" value="UniProtKB-SubCell"/>
</dbReference>
<comment type="subcellular location">
    <subcellularLocation>
        <location evidence="1">Membrane</location>
    </subcellularLocation>
</comment>
<evidence type="ECO:0000313" key="8">
    <source>
        <dbReference type="EMBL" id="EGW10232.1"/>
    </source>
</evidence>
<dbReference type="Proteomes" id="UP000001075">
    <property type="component" value="Unassembled WGS sequence"/>
</dbReference>
<keyword evidence="8" id="KW-0675">Receptor</keyword>
<evidence type="ECO:0000256" key="3">
    <source>
        <dbReference type="ARBA" id="ARBA00022729"/>
    </source>
</evidence>
<evidence type="ECO:0000256" key="2">
    <source>
        <dbReference type="ARBA" id="ARBA00022692"/>
    </source>
</evidence>
<feature type="domain" description="Receptor ligand binding region" evidence="7">
    <location>
        <begin position="35"/>
        <end position="96"/>
    </location>
</feature>
<keyword evidence="4" id="KW-1133">Transmembrane helix</keyword>
<dbReference type="Gene3D" id="3.40.50.2300">
    <property type="match status" value="1"/>
</dbReference>
<dbReference type="Pfam" id="PF01094">
    <property type="entry name" value="ANF_receptor"/>
    <property type="match status" value="1"/>
</dbReference>
<dbReference type="InterPro" id="IPR028082">
    <property type="entry name" value="Peripla_BP_I"/>
</dbReference>
<keyword evidence="5" id="KW-0472">Membrane</keyword>
<dbReference type="InterPro" id="IPR001828">
    <property type="entry name" value="ANF_lig-bd_rcpt"/>
</dbReference>
<dbReference type="InterPro" id="IPR050726">
    <property type="entry name" value="mGluR"/>
</dbReference>
<gene>
    <name evidence="8" type="ORF">I79_018928</name>
</gene>
<accession>G3I617</accession>
<organism evidence="8 9">
    <name type="scientific">Cricetulus griseus</name>
    <name type="common">Chinese hamster</name>
    <name type="synonym">Cricetulus barabensis griseus</name>
    <dbReference type="NCBI Taxonomy" id="10029"/>
    <lineage>
        <taxon>Eukaryota</taxon>
        <taxon>Metazoa</taxon>
        <taxon>Chordata</taxon>
        <taxon>Craniata</taxon>
        <taxon>Vertebrata</taxon>
        <taxon>Euteleostomi</taxon>
        <taxon>Mammalia</taxon>
        <taxon>Eutheria</taxon>
        <taxon>Euarchontoglires</taxon>
        <taxon>Glires</taxon>
        <taxon>Rodentia</taxon>
        <taxon>Myomorpha</taxon>
        <taxon>Muroidea</taxon>
        <taxon>Cricetidae</taxon>
        <taxon>Cricetinae</taxon>
        <taxon>Cricetulus</taxon>
    </lineage>
</organism>
<dbReference type="InParanoid" id="G3I617"/>
<keyword evidence="2" id="KW-0812">Transmembrane</keyword>
<reference evidence="9" key="1">
    <citation type="journal article" date="2011" name="Nat. Biotechnol.">
        <title>The genomic sequence of the Chinese hamster ovary (CHO)-K1 cell line.</title>
        <authorList>
            <person name="Xu X."/>
            <person name="Nagarajan H."/>
            <person name="Lewis N.E."/>
            <person name="Pan S."/>
            <person name="Cai Z."/>
            <person name="Liu X."/>
            <person name="Chen W."/>
            <person name="Xie M."/>
            <person name="Wang W."/>
            <person name="Hammond S."/>
            <person name="Andersen M.R."/>
            <person name="Neff N."/>
            <person name="Passarelli B."/>
            <person name="Koh W."/>
            <person name="Fan H.C."/>
            <person name="Wang J."/>
            <person name="Gui Y."/>
            <person name="Lee K.H."/>
            <person name="Betenbaugh M.J."/>
            <person name="Quake S.R."/>
            <person name="Famili I."/>
            <person name="Palsson B.O."/>
            <person name="Wang J."/>
        </authorList>
    </citation>
    <scope>NUCLEOTIDE SEQUENCE [LARGE SCALE GENOMIC DNA]</scope>
    <source>
        <strain evidence="9">CHO K1 cell line</strain>
    </source>
</reference>
<keyword evidence="6" id="KW-0325">Glycoprotein</keyword>
<name>G3I617_CRIGR</name>
<dbReference type="SUPFAM" id="SSF53822">
    <property type="entry name" value="Periplasmic binding protein-like I"/>
    <property type="match status" value="1"/>
</dbReference>
<evidence type="ECO:0000256" key="1">
    <source>
        <dbReference type="ARBA" id="ARBA00004370"/>
    </source>
</evidence>
<evidence type="ECO:0000256" key="5">
    <source>
        <dbReference type="ARBA" id="ARBA00023136"/>
    </source>
</evidence>
<dbReference type="EMBL" id="JH001336">
    <property type="protein sequence ID" value="EGW10232.1"/>
    <property type="molecule type" value="Genomic_DNA"/>
</dbReference>
<protein>
    <submittedName>
        <fullName evidence="8">Metabotropic glutamate receptor 8</fullName>
    </submittedName>
</protein>